<proteinExistence type="predicted"/>
<evidence type="ECO:0000256" key="1">
    <source>
        <dbReference type="SAM" id="MobiDB-lite"/>
    </source>
</evidence>
<gene>
    <name evidence="3" type="ORF">GXY80_11415</name>
</gene>
<dbReference type="PROSITE" id="PS51257">
    <property type="entry name" value="PROKAR_LIPOPROTEIN"/>
    <property type="match status" value="1"/>
</dbReference>
<keyword evidence="2" id="KW-0732">Signal</keyword>
<feature type="region of interest" description="Disordered" evidence="1">
    <location>
        <begin position="412"/>
        <end position="435"/>
    </location>
</feature>
<evidence type="ECO:0000313" key="4">
    <source>
        <dbReference type="Proteomes" id="UP000777265"/>
    </source>
</evidence>
<feature type="chain" id="PRO_5037099482" description="Lipoprotein" evidence="2">
    <location>
        <begin position="23"/>
        <end position="435"/>
    </location>
</feature>
<feature type="signal peptide" evidence="2">
    <location>
        <begin position="1"/>
        <end position="22"/>
    </location>
</feature>
<organism evidence="3 4">
    <name type="scientific">Syntrophorhabdus aromaticivorans</name>
    <dbReference type="NCBI Taxonomy" id="328301"/>
    <lineage>
        <taxon>Bacteria</taxon>
        <taxon>Pseudomonadati</taxon>
        <taxon>Thermodesulfobacteriota</taxon>
        <taxon>Syntrophorhabdia</taxon>
        <taxon>Syntrophorhabdales</taxon>
        <taxon>Syntrophorhabdaceae</taxon>
        <taxon>Syntrophorhabdus</taxon>
    </lineage>
</organism>
<evidence type="ECO:0000256" key="2">
    <source>
        <dbReference type="SAM" id="SignalP"/>
    </source>
</evidence>
<name>A0A971M566_9BACT</name>
<protein>
    <recommendedName>
        <fullName evidence="5">Lipoprotein</fullName>
    </recommendedName>
</protein>
<dbReference type="EMBL" id="JAAYEE010000210">
    <property type="protein sequence ID" value="NLW36068.1"/>
    <property type="molecule type" value="Genomic_DNA"/>
</dbReference>
<accession>A0A971M566</accession>
<dbReference type="Proteomes" id="UP000777265">
    <property type="component" value="Unassembled WGS sequence"/>
</dbReference>
<evidence type="ECO:0008006" key="5">
    <source>
        <dbReference type="Google" id="ProtNLM"/>
    </source>
</evidence>
<reference evidence="3" key="2">
    <citation type="submission" date="2020-01" db="EMBL/GenBank/DDBJ databases">
        <authorList>
            <person name="Campanaro S."/>
        </authorList>
    </citation>
    <scope>NUCLEOTIDE SEQUENCE</scope>
    <source>
        <strain evidence="3">AS06rmzACSIP_7</strain>
    </source>
</reference>
<feature type="compositionally biased region" description="Basic and acidic residues" evidence="1">
    <location>
        <begin position="423"/>
        <end position="435"/>
    </location>
</feature>
<evidence type="ECO:0000313" key="3">
    <source>
        <dbReference type="EMBL" id="NLW36068.1"/>
    </source>
</evidence>
<dbReference type="AlphaFoldDB" id="A0A971M566"/>
<comment type="caution">
    <text evidence="3">The sequence shown here is derived from an EMBL/GenBank/DDBJ whole genome shotgun (WGS) entry which is preliminary data.</text>
</comment>
<reference evidence="3" key="1">
    <citation type="journal article" date="2020" name="Biotechnol. Biofuels">
        <title>New insights from the biogas microbiome by comprehensive genome-resolved metagenomics of nearly 1600 species originating from multiple anaerobic digesters.</title>
        <authorList>
            <person name="Campanaro S."/>
            <person name="Treu L."/>
            <person name="Rodriguez-R L.M."/>
            <person name="Kovalovszki A."/>
            <person name="Ziels R.M."/>
            <person name="Maus I."/>
            <person name="Zhu X."/>
            <person name="Kougias P.G."/>
            <person name="Basile A."/>
            <person name="Luo G."/>
            <person name="Schluter A."/>
            <person name="Konstantinidis K.T."/>
            <person name="Angelidaki I."/>
        </authorList>
    </citation>
    <scope>NUCLEOTIDE SEQUENCE</scope>
    <source>
        <strain evidence="3">AS06rmzACSIP_7</strain>
    </source>
</reference>
<sequence>MRKLLILILALVLASCSSIPFLKKKTDSAGKTTTQAQTDKTARIEDQAPKPGDIKLIDGVEYIYARNRRFMFTPYEPEYVWIRKDEYAPRMGENLLSRGSMGTKERQELEKRMAKLEEEMRKRGLPPQMAYPAQMVYMPTGMGYMPNMPLIAFTYPSPRMKRRVIVLPINDKTNYRQEHLGELATKRLISRLENTGAIICVDPNSVNMKGDLLNPRNMKVLNELHGVQAVLNSSLSDVFTSTSKIEGKDDRETSFAVSRMAVDIYNTDTGSVMRQLSGRNPVFLSREKGDLSSEKAKIKAIDLSIEIIADDMLKAILALDWHGRIASIDNEKIYLNAGRLSGLEKGGVVEVYSPGDQIIDPKTNTSLGTPKGAYKGDLEVVELFGVDASWAKVKKGGSFSATDLVYLKSSWDGPIQQTSPVKSKSEKKNPDEKKK</sequence>